<reference evidence="1" key="1">
    <citation type="submission" date="2020-08" db="EMBL/GenBank/DDBJ databases">
        <title>Whole genome shotgun sequence of Polymorphospora rubra NBRC 101157.</title>
        <authorList>
            <person name="Komaki H."/>
            <person name="Tamura T."/>
        </authorList>
    </citation>
    <scope>NUCLEOTIDE SEQUENCE</scope>
    <source>
        <strain evidence="1">NBRC 101157</strain>
    </source>
</reference>
<dbReference type="Proteomes" id="UP000680866">
    <property type="component" value="Chromosome"/>
</dbReference>
<dbReference type="RefSeq" id="WP_212820398.1">
    <property type="nucleotide sequence ID" value="NZ_AP023359.1"/>
</dbReference>
<evidence type="ECO:0000313" key="1">
    <source>
        <dbReference type="EMBL" id="BCJ63011.1"/>
    </source>
</evidence>
<proteinExistence type="predicted"/>
<accession>A0A810MPJ6</accession>
<evidence type="ECO:0000313" key="2">
    <source>
        <dbReference type="Proteomes" id="UP000680866"/>
    </source>
</evidence>
<name>A0A810MPJ6_9ACTN</name>
<sequence length="155" mass="16511">MNPERLFDLAAEFAQATGNAERFHAHAASTTDDGHTVHNRSASRWEAIAARRREHLRAALREGLRGTVHAVPDDELPVATWRRGRVEVRGTTLDGTRSVRVRYTPAQALAAGAALIACAAITDEQAGGTLNGILAAFPPNPATGDEPASDEKDPA</sequence>
<protein>
    <submittedName>
        <fullName evidence="1">Uncharacterized protein</fullName>
    </submittedName>
</protein>
<dbReference type="EMBL" id="AP023359">
    <property type="protein sequence ID" value="BCJ63011.1"/>
    <property type="molecule type" value="Genomic_DNA"/>
</dbReference>
<gene>
    <name evidence="1" type="ORF">Prubr_00320</name>
</gene>
<dbReference type="AlphaFoldDB" id="A0A810MPJ6"/>
<keyword evidence="2" id="KW-1185">Reference proteome</keyword>
<dbReference type="KEGG" id="pry:Prubr_00320"/>
<organism evidence="1 2">
    <name type="scientific">Polymorphospora rubra</name>
    <dbReference type="NCBI Taxonomy" id="338584"/>
    <lineage>
        <taxon>Bacteria</taxon>
        <taxon>Bacillati</taxon>
        <taxon>Actinomycetota</taxon>
        <taxon>Actinomycetes</taxon>
        <taxon>Micromonosporales</taxon>
        <taxon>Micromonosporaceae</taxon>
        <taxon>Polymorphospora</taxon>
    </lineage>
</organism>